<keyword evidence="6 7" id="KW-0472">Membrane</keyword>
<feature type="transmembrane region" description="Helical" evidence="7">
    <location>
        <begin position="175"/>
        <end position="194"/>
    </location>
</feature>
<accession>A0A7M4DIB1</accession>
<name>A0A7M4DIB1_9MICO</name>
<evidence type="ECO:0000256" key="6">
    <source>
        <dbReference type="ARBA" id="ARBA00023136"/>
    </source>
</evidence>
<evidence type="ECO:0000256" key="1">
    <source>
        <dbReference type="ARBA" id="ARBA00004651"/>
    </source>
</evidence>
<dbReference type="AlphaFoldDB" id="A0A7M4DIB1"/>
<feature type="domain" description="ABC transmembrane type-1" evidence="8">
    <location>
        <begin position="97"/>
        <end position="300"/>
    </location>
</feature>
<evidence type="ECO:0000256" key="7">
    <source>
        <dbReference type="RuleBase" id="RU363032"/>
    </source>
</evidence>
<reference evidence="9 10" key="1">
    <citation type="submission" date="2019-11" db="EMBL/GenBank/DDBJ databases">
        <authorList>
            <person name="Criscuolo A."/>
        </authorList>
    </citation>
    <scope>NUCLEOTIDE SEQUENCE [LARGE SCALE GENOMIC DNA]</scope>
    <source>
        <strain evidence="9">CIP111667</strain>
    </source>
</reference>
<keyword evidence="4 7" id="KW-0812">Transmembrane</keyword>
<dbReference type="InterPro" id="IPR000515">
    <property type="entry name" value="MetI-like"/>
</dbReference>
<keyword evidence="2 7" id="KW-0813">Transport</keyword>
<dbReference type="Pfam" id="PF19300">
    <property type="entry name" value="BPD_transp_1_N"/>
    <property type="match status" value="1"/>
</dbReference>
<comment type="caution">
    <text evidence="9">The sequence shown here is derived from an EMBL/GenBank/DDBJ whole genome shotgun (WGS) entry which is preliminary data.</text>
</comment>
<dbReference type="EMBL" id="CACRYJ010000025">
    <property type="protein sequence ID" value="VZO36681.1"/>
    <property type="molecule type" value="Genomic_DNA"/>
</dbReference>
<comment type="subcellular location">
    <subcellularLocation>
        <location evidence="1 7">Cell membrane</location>
        <topology evidence="1 7">Multi-pass membrane protein</topology>
    </subcellularLocation>
</comment>
<dbReference type="PANTHER" id="PTHR43163">
    <property type="entry name" value="DIPEPTIDE TRANSPORT SYSTEM PERMEASE PROTEIN DPPB-RELATED"/>
    <property type="match status" value="1"/>
</dbReference>
<keyword evidence="3" id="KW-1003">Cell membrane</keyword>
<dbReference type="PROSITE" id="PS50928">
    <property type="entry name" value="ABC_TM1"/>
    <property type="match status" value="1"/>
</dbReference>
<protein>
    <submittedName>
        <fullName evidence="9">Glutathione transport system permease protein GsiC</fullName>
    </submittedName>
</protein>
<keyword evidence="5 7" id="KW-1133">Transmembrane helix</keyword>
<dbReference type="RefSeq" id="WP_231955172.1">
    <property type="nucleotide sequence ID" value="NZ_CACRYJ010000025.1"/>
</dbReference>
<feature type="transmembrane region" description="Helical" evidence="7">
    <location>
        <begin position="101"/>
        <end position="123"/>
    </location>
</feature>
<dbReference type="InterPro" id="IPR045621">
    <property type="entry name" value="BPD_transp_1_N"/>
</dbReference>
<sequence length="314" mass="32817">MSLTRLLARRMALGAVQVFGVVTIVFLLTEALPGDAAVVIAGDAPDPERIAQLRAALGLDDPLGQRYIRWWGELLRGDLGTSLVSGRPVADTLRAGLAPTALLAGVTFLLLPPLATMLGVAAARRPGSVVDRLISSVSLGFYSVPEFASAILLISLFALQLSLLPANALGVSDLLAQPSVLVLPVAVLLIRPLCSVSRLVRAGLVDARQSDYARHLGRIGLSERRITWAHALPTSGAPAVQQVARAVDWLLGGVIVVEAVFVIPGLGTTLVDAVGTRDVPVVQGLAVFFGLVTVVVNVVADAVSYRMNPAAVTL</sequence>
<feature type="transmembrane region" description="Helical" evidence="7">
    <location>
        <begin position="12"/>
        <end position="29"/>
    </location>
</feature>
<dbReference type="Proteomes" id="UP000419743">
    <property type="component" value="Unassembled WGS sequence"/>
</dbReference>
<dbReference type="GO" id="GO:0005886">
    <property type="term" value="C:plasma membrane"/>
    <property type="evidence" value="ECO:0007669"/>
    <property type="project" value="UniProtKB-SubCell"/>
</dbReference>
<dbReference type="CDD" id="cd06261">
    <property type="entry name" value="TM_PBP2"/>
    <property type="match status" value="1"/>
</dbReference>
<dbReference type="InterPro" id="IPR035906">
    <property type="entry name" value="MetI-like_sf"/>
</dbReference>
<keyword evidence="10" id="KW-1185">Reference proteome</keyword>
<evidence type="ECO:0000313" key="10">
    <source>
        <dbReference type="Proteomes" id="UP000419743"/>
    </source>
</evidence>
<feature type="transmembrane region" description="Helical" evidence="7">
    <location>
        <begin position="279"/>
        <end position="300"/>
    </location>
</feature>
<dbReference type="GO" id="GO:0055085">
    <property type="term" value="P:transmembrane transport"/>
    <property type="evidence" value="ECO:0007669"/>
    <property type="project" value="InterPro"/>
</dbReference>
<evidence type="ECO:0000256" key="2">
    <source>
        <dbReference type="ARBA" id="ARBA00022448"/>
    </source>
</evidence>
<comment type="similarity">
    <text evidence="7">Belongs to the binding-protein-dependent transport system permease family.</text>
</comment>
<evidence type="ECO:0000313" key="9">
    <source>
        <dbReference type="EMBL" id="VZO36681.1"/>
    </source>
</evidence>
<proteinExistence type="inferred from homology"/>
<dbReference type="Pfam" id="PF00528">
    <property type="entry name" value="BPD_transp_1"/>
    <property type="match status" value="1"/>
</dbReference>
<gene>
    <name evidence="9" type="primary">gsiC_4</name>
    <name evidence="9" type="ORF">HALOF300_01862</name>
</gene>
<evidence type="ECO:0000259" key="8">
    <source>
        <dbReference type="PROSITE" id="PS50928"/>
    </source>
</evidence>
<dbReference type="PANTHER" id="PTHR43163:SF6">
    <property type="entry name" value="DIPEPTIDE TRANSPORT SYSTEM PERMEASE PROTEIN DPPB-RELATED"/>
    <property type="match status" value="1"/>
</dbReference>
<evidence type="ECO:0000256" key="5">
    <source>
        <dbReference type="ARBA" id="ARBA00022989"/>
    </source>
</evidence>
<feature type="transmembrane region" description="Helical" evidence="7">
    <location>
        <begin position="144"/>
        <end position="163"/>
    </location>
</feature>
<organism evidence="9 10">
    <name type="scientific">Occultella aeris</name>
    <dbReference type="NCBI Taxonomy" id="2761496"/>
    <lineage>
        <taxon>Bacteria</taxon>
        <taxon>Bacillati</taxon>
        <taxon>Actinomycetota</taxon>
        <taxon>Actinomycetes</taxon>
        <taxon>Micrococcales</taxon>
        <taxon>Ruaniaceae</taxon>
        <taxon>Occultella</taxon>
    </lineage>
</organism>
<evidence type="ECO:0000256" key="3">
    <source>
        <dbReference type="ARBA" id="ARBA00022475"/>
    </source>
</evidence>
<evidence type="ECO:0000256" key="4">
    <source>
        <dbReference type="ARBA" id="ARBA00022692"/>
    </source>
</evidence>
<dbReference type="SUPFAM" id="SSF161098">
    <property type="entry name" value="MetI-like"/>
    <property type="match status" value="1"/>
</dbReference>
<feature type="transmembrane region" description="Helical" evidence="7">
    <location>
        <begin position="249"/>
        <end position="267"/>
    </location>
</feature>